<evidence type="ECO:0000256" key="11">
    <source>
        <dbReference type="PIRSR" id="PIRSR610972-2"/>
    </source>
</evidence>
<dbReference type="RefSeq" id="WP_120275813.1">
    <property type="nucleotide sequence ID" value="NZ_RAPN01000006.1"/>
</dbReference>
<feature type="binding site" evidence="12">
    <location>
        <position position="170"/>
    </location>
    <ligand>
        <name>Mg(2+)</name>
        <dbReference type="ChEBI" id="CHEBI:18420"/>
    </ligand>
</feature>
<comment type="similarity">
    <text evidence="1">Belongs to the HAD-like hydrolase superfamily. CbbY/CbbZ/Gph/YieH family.</text>
</comment>
<dbReference type="SFLD" id="SFLDS00003">
    <property type="entry name" value="Haloacid_Dehalogenase"/>
    <property type="match status" value="1"/>
</dbReference>
<feature type="binding site" evidence="11">
    <location>
        <position position="26"/>
    </location>
    <ligand>
        <name>substrate</name>
    </ligand>
</feature>
<dbReference type="SUPFAM" id="SSF56784">
    <property type="entry name" value="HAD-like"/>
    <property type="match status" value="1"/>
</dbReference>
<dbReference type="SFLD" id="SFLDG01135">
    <property type="entry name" value="C1.5.6:_HAD__Beta-PGM__Phospha"/>
    <property type="match status" value="1"/>
</dbReference>
<dbReference type="Gene3D" id="3.40.50.1000">
    <property type="entry name" value="HAD superfamily/HAD-like"/>
    <property type="match status" value="1"/>
</dbReference>
<feature type="binding site" evidence="11">
    <location>
        <begin position="115"/>
        <end position="119"/>
    </location>
    <ligand>
        <name>substrate</name>
    </ligand>
</feature>
<evidence type="ECO:0000256" key="4">
    <source>
        <dbReference type="ARBA" id="ARBA00022842"/>
    </source>
</evidence>
<dbReference type="OrthoDB" id="9797743at2"/>
<dbReference type="NCBIfam" id="TIGR01990">
    <property type="entry name" value="bPGM"/>
    <property type="match status" value="1"/>
</dbReference>
<feature type="binding site" evidence="11">
    <location>
        <position position="77"/>
    </location>
    <ligand>
        <name>substrate</name>
    </ligand>
</feature>
<feature type="binding site" evidence="11">
    <location>
        <position position="53"/>
    </location>
    <ligand>
        <name>substrate</name>
    </ligand>
</feature>
<dbReference type="InterPro" id="IPR023214">
    <property type="entry name" value="HAD_sf"/>
</dbReference>
<feature type="binding site" evidence="11">
    <location>
        <begin position="10"/>
        <end position="12"/>
    </location>
    <ligand>
        <name>substrate</name>
    </ligand>
</feature>
<reference evidence="14 15" key="1">
    <citation type="submission" date="2018-09" db="EMBL/GenBank/DDBJ databases">
        <title>Genomic Encyclopedia of Archaeal and Bacterial Type Strains, Phase II (KMG-II): from individual species to whole genera.</title>
        <authorList>
            <person name="Goeker M."/>
        </authorList>
    </citation>
    <scope>NUCLEOTIDE SEQUENCE [LARGE SCALE GENOMIC DNA]</scope>
    <source>
        <strain evidence="14 15">DSM 27148</strain>
    </source>
</reference>
<keyword evidence="5" id="KW-0413">Isomerase</keyword>
<dbReference type="EMBL" id="RAPN01000006">
    <property type="protein sequence ID" value="RKD85137.1"/>
    <property type="molecule type" value="Genomic_DNA"/>
</dbReference>
<dbReference type="AlphaFoldDB" id="A0A419VUR0"/>
<dbReference type="PRINTS" id="PR00413">
    <property type="entry name" value="HADHALOGNASE"/>
</dbReference>
<dbReference type="EC" id="5.4.2.6" evidence="8"/>
<dbReference type="InterPro" id="IPR036412">
    <property type="entry name" value="HAD-like_sf"/>
</dbReference>
<dbReference type="NCBIfam" id="TIGR01509">
    <property type="entry name" value="HAD-SF-IA-v3"/>
    <property type="match status" value="1"/>
</dbReference>
<comment type="caution">
    <text evidence="14">The sequence shown here is derived from an EMBL/GenBank/DDBJ whole genome shotgun (WGS) entry which is preliminary data.</text>
</comment>
<keyword evidence="15" id="KW-1185">Reference proteome</keyword>
<dbReference type="GO" id="GO:0008801">
    <property type="term" value="F:beta-phosphoglucomutase activity"/>
    <property type="evidence" value="ECO:0007669"/>
    <property type="project" value="UniProtKB-EC"/>
</dbReference>
<dbReference type="Proteomes" id="UP000283387">
    <property type="component" value="Unassembled WGS sequence"/>
</dbReference>
<organism evidence="14 15">
    <name type="scientific">Mangrovibacterium diazotrophicum</name>
    <dbReference type="NCBI Taxonomy" id="1261403"/>
    <lineage>
        <taxon>Bacteria</taxon>
        <taxon>Pseudomonadati</taxon>
        <taxon>Bacteroidota</taxon>
        <taxon>Bacteroidia</taxon>
        <taxon>Marinilabiliales</taxon>
        <taxon>Prolixibacteraceae</taxon>
        <taxon>Mangrovibacterium</taxon>
    </lineage>
</organism>
<proteinExistence type="inferred from homology"/>
<comment type="cofactor">
    <cofactor evidence="12">
        <name>Mg(2+)</name>
        <dbReference type="ChEBI" id="CHEBI:18420"/>
    </cofactor>
    <text evidence="12">Binds 2 magnesium ions per subunit.</text>
</comment>
<feature type="site" description="Important for catalytic activity and assists the phosphoryl transfer reaction to Asp8 by balancing charge and orienting the reacting groups" evidence="13">
    <location>
        <position position="115"/>
    </location>
</feature>
<dbReference type="InterPro" id="IPR006439">
    <property type="entry name" value="HAD-SF_hydro_IA"/>
</dbReference>
<evidence type="ECO:0000256" key="10">
    <source>
        <dbReference type="PIRSR" id="PIRSR610972-1"/>
    </source>
</evidence>
<dbReference type="InterPro" id="IPR010972">
    <property type="entry name" value="Beta-PGM"/>
</dbReference>
<evidence type="ECO:0000256" key="1">
    <source>
        <dbReference type="ARBA" id="ARBA00006171"/>
    </source>
</evidence>
<dbReference type="PANTHER" id="PTHR46193">
    <property type="entry name" value="6-PHOSPHOGLUCONATE PHOSPHATASE"/>
    <property type="match status" value="1"/>
</dbReference>
<keyword evidence="3 12" id="KW-0479">Metal-binding</keyword>
<dbReference type="InterPro" id="IPR010976">
    <property type="entry name" value="B-phosphoglucomutase_hydrolase"/>
</dbReference>
<evidence type="ECO:0000256" key="2">
    <source>
        <dbReference type="ARBA" id="ARBA00022553"/>
    </source>
</evidence>
<evidence type="ECO:0000313" key="14">
    <source>
        <dbReference type="EMBL" id="RKD85137.1"/>
    </source>
</evidence>
<gene>
    <name evidence="14" type="ORF">BC643_4656</name>
</gene>
<name>A0A419VUR0_9BACT</name>
<feature type="active site" description="Proton donor/acceptor" evidence="10">
    <location>
        <position position="10"/>
    </location>
</feature>
<keyword evidence="2" id="KW-0597">Phosphoprotein</keyword>
<evidence type="ECO:0000256" key="9">
    <source>
        <dbReference type="ARBA" id="ARBA00044991"/>
    </source>
</evidence>
<feature type="binding site" evidence="11">
    <location>
        <begin position="45"/>
        <end position="50"/>
    </location>
    <ligand>
        <name>substrate</name>
    </ligand>
</feature>
<dbReference type="Gene3D" id="1.10.150.240">
    <property type="entry name" value="Putative phosphatase, domain 2"/>
    <property type="match status" value="1"/>
</dbReference>
<evidence type="ECO:0000256" key="7">
    <source>
        <dbReference type="ARBA" id="ARBA00044926"/>
    </source>
</evidence>
<feature type="binding site" evidence="12">
    <location>
        <position position="12"/>
    </location>
    <ligand>
        <name>Mg(2+)</name>
        <dbReference type="ChEBI" id="CHEBI:18420"/>
    </ligand>
</feature>
<dbReference type="Pfam" id="PF00702">
    <property type="entry name" value="Hydrolase"/>
    <property type="match status" value="1"/>
</dbReference>
<protein>
    <recommendedName>
        <fullName evidence="9">Beta-phosphoglucomutase</fullName>
        <ecNumber evidence="8">5.4.2.6</ecNumber>
    </recommendedName>
</protein>
<evidence type="ECO:0000256" key="12">
    <source>
        <dbReference type="PIRSR" id="PIRSR610972-3"/>
    </source>
</evidence>
<comment type="catalytic activity">
    <reaction evidence="7">
        <text>beta-D-glucose 1-phosphate = beta-D-glucose 6-phosphate</text>
        <dbReference type="Rhea" id="RHEA:20113"/>
        <dbReference type="ChEBI" id="CHEBI:57684"/>
        <dbReference type="ChEBI" id="CHEBI:58247"/>
        <dbReference type="EC" id="5.4.2.6"/>
    </reaction>
</comment>
<feature type="binding site" evidence="12">
    <location>
        <position position="171"/>
    </location>
    <ligand>
        <name>Mg(2+)</name>
        <dbReference type="ChEBI" id="CHEBI:18420"/>
    </ligand>
</feature>
<dbReference type="PANTHER" id="PTHR46193:SF18">
    <property type="entry name" value="HEXITOL PHOSPHATASE B"/>
    <property type="match status" value="1"/>
</dbReference>
<evidence type="ECO:0000256" key="6">
    <source>
        <dbReference type="ARBA" id="ARBA00023277"/>
    </source>
</evidence>
<dbReference type="GO" id="GO:0000287">
    <property type="term" value="F:magnesium ion binding"/>
    <property type="evidence" value="ECO:0007669"/>
    <property type="project" value="InterPro"/>
</dbReference>
<evidence type="ECO:0000256" key="8">
    <source>
        <dbReference type="ARBA" id="ARBA00044968"/>
    </source>
</evidence>
<evidence type="ECO:0000256" key="13">
    <source>
        <dbReference type="PIRSR" id="PIRSR610972-4"/>
    </source>
</evidence>
<feature type="binding site" evidence="12">
    <location>
        <position position="10"/>
    </location>
    <ligand>
        <name>Mg(2+)</name>
        <dbReference type="ChEBI" id="CHEBI:18420"/>
    </ligand>
</feature>
<evidence type="ECO:0000256" key="5">
    <source>
        <dbReference type="ARBA" id="ARBA00023235"/>
    </source>
</evidence>
<dbReference type="GO" id="GO:0005975">
    <property type="term" value="P:carbohydrate metabolic process"/>
    <property type="evidence" value="ECO:0007669"/>
    <property type="project" value="InterPro"/>
</dbReference>
<feature type="site" description="Important for catalytic activity and assists the phosphoryl transfer reaction to Asp8 by balancing charge and orienting the reacting groups" evidence="13">
    <location>
        <position position="146"/>
    </location>
</feature>
<dbReference type="CDD" id="cd02598">
    <property type="entry name" value="HAD_BPGM"/>
    <property type="match status" value="1"/>
</dbReference>
<dbReference type="InterPro" id="IPR051600">
    <property type="entry name" value="Beta-PGM-like"/>
</dbReference>
<feature type="active site" description="Proton donor/acceptor" evidence="10">
    <location>
        <position position="12"/>
    </location>
</feature>
<keyword evidence="4 12" id="KW-0460">Magnesium</keyword>
<keyword evidence="6" id="KW-0119">Carbohydrate metabolism</keyword>
<feature type="binding site" evidence="11">
    <location>
        <position position="146"/>
    </location>
    <ligand>
        <name>substrate</name>
    </ligand>
</feature>
<dbReference type="NCBIfam" id="TIGR02009">
    <property type="entry name" value="PGMB-YQAB-SF"/>
    <property type="match status" value="1"/>
</dbReference>
<evidence type="ECO:0000256" key="3">
    <source>
        <dbReference type="ARBA" id="ARBA00022723"/>
    </source>
</evidence>
<dbReference type="SFLD" id="SFLDG01129">
    <property type="entry name" value="C1.5:_HAD__Beta-PGM__Phosphata"/>
    <property type="match status" value="1"/>
</dbReference>
<sequence>MKKIAACLFDLDGVLVDTARYHFLAWKKLAEELGIEFTLEHNELLKGVSRMDSLDIILNLGKLELPQEKKNELAEQKNSDYLNYIMQMGEDEILPGVKEFLTGLRQRKIGVALGSASKNAQLILERLKIGDLFDAVIDGTKVSKAKPDPEVFLKGAEALQVEPAACLVFEDAIAGVEAARNGGMRCVGIGDRKTLAMADLVIPGFDGVEPESLFQQINLTMTK</sequence>
<dbReference type="InterPro" id="IPR023198">
    <property type="entry name" value="PGP-like_dom2"/>
</dbReference>
<evidence type="ECO:0000313" key="15">
    <source>
        <dbReference type="Proteomes" id="UP000283387"/>
    </source>
</evidence>
<accession>A0A419VUR0</accession>